<proteinExistence type="predicted"/>
<gene>
    <name evidence="1" type="ORF">FTUN_6298</name>
    <name evidence="2" type="ORF">FTUN_6302</name>
</gene>
<evidence type="ECO:0000313" key="3">
    <source>
        <dbReference type="Proteomes" id="UP000503447"/>
    </source>
</evidence>
<dbReference type="Proteomes" id="UP000503447">
    <property type="component" value="Chromosome"/>
</dbReference>
<keyword evidence="3" id="KW-1185">Reference proteome</keyword>
<organism evidence="1 3">
    <name type="scientific">Frigoriglobus tundricola</name>
    <dbReference type="NCBI Taxonomy" id="2774151"/>
    <lineage>
        <taxon>Bacteria</taxon>
        <taxon>Pseudomonadati</taxon>
        <taxon>Planctomycetota</taxon>
        <taxon>Planctomycetia</taxon>
        <taxon>Gemmatales</taxon>
        <taxon>Gemmataceae</taxon>
        <taxon>Frigoriglobus</taxon>
    </lineage>
</organism>
<dbReference type="KEGG" id="ftj:FTUN_6298"/>
<sequence>MSAPAPYPTPQTVQQSRPGVALDSKAIVLTGGTVTFTGPYPDALRVDGAGTVQFVGLGGTTDTWTCVSGDIIPVVVTQVLASGTTATGLHALYTYSGPHG</sequence>
<dbReference type="KEGG" id="ftj:FTUN_6302"/>
<accession>A0A6M5YZP3</accession>
<evidence type="ECO:0000313" key="1">
    <source>
        <dbReference type="EMBL" id="QJW98703.1"/>
    </source>
</evidence>
<name>A0A6M5YZP3_9BACT</name>
<dbReference type="EMBL" id="CP053452">
    <property type="protein sequence ID" value="QJW98707.1"/>
    <property type="molecule type" value="Genomic_DNA"/>
</dbReference>
<evidence type="ECO:0008006" key="4">
    <source>
        <dbReference type="Google" id="ProtNLM"/>
    </source>
</evidence>
<dbReference type="RefSeq" id="WP_171473816.1">
    <property type="nucleotide sequence ID" value="NZ_CP053452.2"/>
</dbReference>
<dbReference type="AlphaFoldDB" id="A0A6M5YZP3"/>
<reference evidence="1" key="2">
    <citation type="submission" date="2020-07" db="EMBL/GenBank/DDBJ databases">
        <title>Frigoriglobus tundricola gen. nov., sp. nov., a psychrotolerant cellulolytic planctomycete of the family Gemmataceae with two divergent copies of 16S rRNA gene.</title>
        <authorList>
            <person name="Kulichevskaya I.S."/>
            <person name="Ivanova A.A."/>
            <person name="Naumoff D.G."/>
            <person name="Beletsky A.V."/>
            <person name="Rijpstra W.I.C."/>
            <person name="Sinninghe Damste J.S."/>
            <person name="Mardanov A.V."/>
            <person name="Ravin N.V."/>
            <person name="Dedysh S.N."/>
        </authorList>
    </citation>
    <scope>NUCLEOTIDE SEQUENCE</scope>
    <source>
        <strain evidence="1">PL17</strain>
    </source>
</reference>
<dbReference type="EMBL" id="CP053452">
    <property type="protein sequence ID" value="QJW98703.1"/>
    <property type="molecule type" value="Genomic_DNA"/>
</dbReference>
<evidence type="ECO:0000313" key="2">
    <source>
        <dbReference type="EMBL" id="QJW98707.1"/>
    </source>
</evidence>
<protein>
    <recommendedName>
        <fullName evidence="4">IPT/TIG domain-containing protein</fullName>
    </recommendedName>
</protein>
<reference evidence="3" key="1">
    <citation type="submission" date="2020-05" db="EMBL/GenBank/DDBJ databases">
        <title>Frigoriglobus tundricola gen. nov., sp. nov., a psychrotolerant cellulolytic planctomycete of the family Gemmataceae with two divergent copies of 16S rRNA gene.</title>
        <authorList>
            <person name="Kulichevskaya I.S."/>
            <person name="Ivanova A.A."/>
            <person name="Naumoff D.G."/>
            <person name="Beletsky A.V."/>
            <person name="Rijpstra W.I.C."/>
            <person name="Sinninghe Damste J.S."/>
            <person name="Mardanov A.V."/>
            <person name="Ravin N.V."/>
            <person name="Dedysh S.N."/>
        </authorList>
    </citation>
    <scope>NUCLEOTIDE SEQUENCE [LARGE SCALE GENOMIC DNA]</scope>
    <source>
        <strain evidence="2 3">PL17</strain>
    </source>
</reference>